<dbReference type="OMA" id="RQGWRTH"/>
<dbReference type="SUPFAM" id="SSF50129">
    <property type="entry name" value="GroES-like"/>
    <property type="match status" value="1"/>
</dbReference>
<sequence length="345" mass="38481">MAMIRNKQVLFKDYVKGSPKEEDMILTESVIGSKVPEGSTAILVKNLYLSCDPYMRLMMSDPTEGGHPLFGSFTPGKIFFGFGISKVVDSGSPDFKAGDLIMGDVGWEEYTLIEYTDKVRKIEHADFPLFYYIGALGLTGFTSYIGFYELCAPKKGETIFVSSASGAVGQIVGQFAKLMGCYVVGSAGSQEKINLLKNKFGYDEAFNYKEEDDFVSALKRHCPKGIDMYFENVGGRMLDAVLMNMNPHGRIAVCGMISQYNLTESEGVHNMYCVVQKRIKMQGFLMRDYLHLFPKFTELVVQYLREGKLVCVDDIVKGIDKAPFALVRIFSGHNIGKQVVEIAQD</sequence>
<dbReference type="GO" id="GO:0016628">
    <property type="term" value="F:oxidoreductase activity, acting on the CH-CH group of donors, NAD or NADP as acceptor"/>
    <property type="evidence" value="ECO:0007669"/>
    <property type="project" value="InterPro"/>
</dbReference>
<comment type="caution">
    <text evidence="5">The sequence shown here is derived from an EMBL/GenBank/DDBJ whole genome shotgun (WGS) entry which is preliminary data.</text>
</comment>
<keyword evidence="3" id="KW-0812">Transmembrane</keyword>
<keyword evidence="3" id="KW-1133">Transmembrane helix</keyword>
<protein>
    <submittedName>
        <fullName evidence="5">NADP-dependent alkenal double bond reductase P2</fullName>
    </submittedName>
</protein>
<dbReference type="Gene3D" id="3.40.50.720">
    <property type="entry name" value="NAD(P)-binding Rossmann-like Domain"/>
    <property type="match status" value="1"/>
</dbReference>
<dbReference type="Pfam" id="PF00107">
    <property type="entry name" value="ADH_zinc_N"/>
    <property type="match status" value="1"/>
</dbReference>
<gene>
    <name evidence="5" type="ORF">ZOSMA_4G01800</name>
</gene>
<dbReference type="AlphaFoldDB" id="A0A0K9NYK1"/>
<proteinExistence type="predicted"/>
<evidence type="ECO:0000259" key="4">
    <source>
        <dbReference type="SMART" id="SM00829"/>
    </source>
</evidence>
<dbReference type="InterPro" id="IPR013149">
    <property type="entry name" value="ADH-like_C"/>
</dbReference>
<dbReference type="Pfam" id="PF16884">
    <property type="entry name" value="ADH_N_2"/>
    <property type="match status" value="1"/>
</dbReference>
<reference evidence="6" key="1">
    <citation type="journal article" date="2016" name="Nature">
        <title>The genome of the seagrass Zostera marina reveals angiosperm adaptation to the sea.</title>
        <authorList>
            <person name="Olsen J.L."/>
            <person name="Rouze P."/>
            <person name="Verhelst B."/>
            <person name="Lin Y.-C."/>
            <person name="Bayer T."/>
            <person name="Collen J."/>
            <person name="Dattolo E."/>
            <person name="De Paoli E."/>
            <person name="Dittami S."/>
            <person name="Maumus F."/>
            <person name="Michel G."/>
            <person name="Kersting A."/>
            <person name="Lauritano C."/>
            <person name="Lohaus R."/>
            <person name="Toepel M."/>
            <person name="Tonon T."/>
            <person name="Vanneste K."/>
            <person name="Amirebrahimi M."/>
            <person name="Brakel J."/>
            <person name="Bostroem C."/>
            <person name="Chovatia M."/>
            <person name="Grimwood J."/>
            <person name="Jenkins J.W."/>
            <person name="Jueterbock A."/>
            <person name="Mraz A."/>
            <person name="Stam W.T."/>
            <person name="Tice H."/>
            <person name="Bornberg-Bauer E."/>
            <person name="Green P.J."/>
            <person name="Pearson G.A."/>
            <person name="Procaccini G."/>
            <person name="Duarte C.M."/>
            <person name="Schmutz J."/>
            <person name="Reusch T.B.H."/>
            <person name="Van de Peer Y."/>
        </authorList>
    </citation>
    <scope>NUCLEOTIDE SEQUENCE [LARGE SCALE GENOMIC DNA]</scope>
    <source>
        <strain evidence="6">cv. Finnish</strain>
    </source>
</reference>
<dbReference type="SUPFAM" id="SSF51735">
    <property type="entry name" value="NAD(P)-binding Rossmann-fold domains"/>
    <property type="match status" value="1"/>
</dbReference>
<evidence type="ECO:0000256" key="2">
    <source>
        <dbReference type="ARBA" id="ARBA00023002"/>
    </source>
</evidence>
<evidence type="ECO:0000256" key="3">
    <source>
        <dbReference type="SAM" id="Phobius"/>
    </source>
</evidence>
<dbReference type="SMART" id="SM00829">
    <property type="entry name" value="PKS_ER"/>
    <property type="match status" value="1"/>
</dbReference>
<dbReference type="InterPro" id="IPR011032">
    <property type="entry name" value="GroES-like_sf"/>
</dbReference>
<feature type="domain" description="Enoyl reductase (ER)" evidence="4">
    <location>
        <begin position="42"/>
        <end position="340"/>
    </location>
</feature>
<dbReference type="InterPro" id="IPR045010">
    <property type="entry name" value="MDR_fam"/>
</dbReference>
<feature type="transmembrane region" description="Helical" evidence="3">
    <location>
        <begin position="129"/>
        <end position="148"/>
    </location>
</feature>
<dbReference type="FunFam" id="3.40.50.720:FF:000121">
    <property type="entry name" value="Prostaglandin reductase 2"/>
    <property type="match status" value="1"/>
</dbReference>
<accession>A0A0K9NYK1</accession>
<evidence type="ECO:0000313" key="6">
    <source>
        <dbReference type="Proteomes" id="UP000036987"/>
    </source>
</evidence>
<dbReference type="STRING" id="29655.A0A0K9NYK1"/>
<name>A0A0K9NYK1_ZOSMR</name>
<dbReference type="Proteomes" id="UP000036987">
    <property type="component" value="Unassembled WGS sequence"/>
</dbReference>
<dbReference type="OrthoDB" id="809632at2759"/>
<dbReference type="EMBL" id="LFYR01001430">
    <property type="protein sequence ID" value="KMZ61891.1"/>
    <property type="molecule type" value="Genomic_DNA"/>
</dbReference>
<keyword evidence="6" id="KW-1185">Reference proteome</keyword>
<keyword evidence="2" id="KW-0560">Oxidoreductase</keyword>
<dbReference type="InterPro" id="IPR036291">
    <property type="entry name" value="NAD(P)-bd_dom_sf"/>
</dbReference>
<comment type="subunit">
    <text evidence="1">Homodimer.</text>
</comment>
<evidence type="ECO:0000256" key="1">
    <source>
        <dbReference type="ARBA" id="ARBA00011738"/>
    </source>
</evidence>
<dbReference type="InterPro" id="IPR041694">
    <property type="entry name" value="ADH_N_2"/>
</dbReference>
<dbReference type="PANTHER" id="PTHR43205:SF71">
    <property type="entry name" value="2-ALKENAL REDUCTASE (NADP(+)-DEPENDENT)-LIKE"/>
    <property type="match status" value="1"/>
</dbReference>
<dbReference type="PANTHER" id="PTHR43205">
    <property type="entry name" value="PROSTAGLANDIN REDUCTASE"/>
    <property type="match status" value="1"/>
</dbReference>
<organism evidence="5 6">
    <name type="scientific">Zostera marina</name>
    <name type="common">Eelgrass</name>
    <dbReference type="NCBI Taxonomy" id="29655"/>
    <lineage>
        <taxon>Eukaryota</taxon>
        <taxon>Viridiplantae</taxon>
        <taxon>Streptophyta</taxon>
        <taxon>Embryophyta</taxon>
        <taxon>Tracheophyta</taxon>
        <taxon>Spermatophyta</taxon>
        <taxon>Magnoliopsida</taxon>
        <taxon>Liliopsida</taxon>
        <taxon>Zosteraceae</taxon>
        <taxon>Zostera</taxon>
    </lineage>
</organism>
<keyword evidence="3" id="KW-0472">Membrane</keyword>
<dbReference type="Gene3D" id="3.90.180.10">
    <property type="entry name" value="Medium-chain alcohol dehydrogenases, catalytic domain"/>
    <property type="match status" value="1"/>
</dbReference>
<evidence type="ECO:0000313" key="5">
    <source>
        <dbReference type="EMBL" id="KMZ61891.1"/>
    </source>
</evidence>
<dbReference type="InterPro" id="IPR020843">
    <property type="entry name" value="ER"/>
</dbReference>